<dbReference type="InterPro" id="IPR036390">
    <property type="entry name" value="WH_DNA-bd_sf"/>
</dbReference>
<evidence type="ECO:0000313" key="3">
    <source>
        <dbReference type="Proteomes" id="UP001519362"/>
    </source>
</evidence>
<keyword evidence="3" id="KW-1185">Reference proteome</keyword>
<keyword evidence="2" id="KW-0238">DNA-binding</keyword>
<comment type="caution">
    <text evidence="2">The sequence shown here is derived from an EMBL/GenBank/DDBJ whole genome shotgun (WGS) entry which is preliminary data.</text>
</comment>
<gene>
    <name evidence="2" type="ORF">JOF34_000462</name>
</gene>
<organism evidence="2 3">
    <name type="scientific">Microbacterium amylolyticum</name>
    <dbReference type="NCBI Taxonomy" id="936337"/>
    <lineage>
        <taxon>Bacteria</taxon>
        <taxon>Bacillati</taxon>
        <taxon>Actinomycetota</taxon>
        <taxon>Actinomycetes</taxon>
        <taxon>Micrococcales</taxon>
        <taxon>Microbacteriaceae</taxon>
        <taxon>Microbacterium</taxon>
    </lineage>
</organism>
<name>A0ABS4ZF20_9MICO</name>
<proteinExistence type="predicted"/>
<dbReference type="GO" id="GO:0003677">
    <property type="term" value="F:DNA binding"/>
    <property type="evidence" value="ECO:0007669"/>
    <property type="project" value="UniProtKB-KW"/>
</dbReference>
<dbReference type="InterPro" id="IPR000835">
    <property type="entry name" value="HTH_MarR-typ"/>
</dbReference>
<accession>A0ABS4ZF20</accession>
<dbReference type="PANTHER" id="PTHR33164:SF43">
    <property type="entry name" value="HTH-TYPE TRANSCRIPTIONAL REPRESSOR YETL"/>
    <property type="match status" value="1"/>
</dbReference>
<dbReference type="Pfam" id="PF12802">
    <property type="entry name" value="MarR_2"/>
    <property type="match status" value="1"/>
</dbReference>
<dbReference type="PANTHER" id="PTHR33164">
    <property type="entry name" value="TRANSCRIPTIONAL REGULATOR, MARR FAMILY"/>
    <property type="match status" value="1"/>
</dbReference>
<dbReference type="SMART" id="SM00347">
    <property type="entry name" value="HTH_MARR"/>
    <property type="match status" value="1"/>
</dbReference>
<dbReference type="RefSeq" id="WP_241245002.1">
    <property type="nucleotide sequence ID" value="NZ_CP049253.1"/>
</dbReference>
<dbReference type="InterPro" id="IPR039422">
    <property type="entry name" value="MarR/SlyA-like"/>
</dbReference>
<dbReference type="Proteomes" id="UP001519362">
    <property type="component" value="Unassembled WGS sequence"/>
</dbReference>
<evidence type="ECO:0000259" key="1">
    <source>
        <dbReference type="PROSITE" id="PS50995"/>
    </source>
</evidence>
<dbReference type="PROSITE" id="PS50995">
    <property type="entry name" value="HTH_MARR_2"/>
    <property type="match status" value="1"/>
</dbReference>
<dbReference type="Gene3D" id="1.10.10.10">
    <property type="entry name" value="Winged helix-like DNA-binding domain superfamily/Winged helix DNA-binding domain"/>
    <property type="match status" value="1"/>
</dbReference>
<dbReference type="SUPFAM" id="SSF46785">
    <property type="entry name" value="Winged helix' DNA-binding domain"/>
    <property type="match status" value="1"/>
</dbReference>
<reference evidence="2 3" key="1">
    <citation type="submission" date="2021-03" db="EMBL/GenBank/DDBJ databases">
        <title>Sequencing the genomes of 1000 actinobacteria strains.</title>
        <authorList>
            <person name="Klenk H.-P."/>
        </authorList>
    </citation>
    <scope>NUCLEOTIDE SEQUENCE [LARGE SCALE GENOMIC DNA]</scope>
    <source>
        <strain evidence="2 3">DSM 24221</strain>
    </source>
</reference>
<dbReference type="InterPro" id="IPR036388">
    <property type="entry name" value="WH-like_DNA-bd_sf"/>
</dbReference>
<dbReference type="PRINTS" id="PR00598">
    <property type="entry name" value="HTHMARR"/>
</dbReference>
<sequence>MSPKIPPQFTSPLTMLDPRVLDPDETLVQRSHLSDADISQSVEVLEAMHRWREAEQAMSEASRRYMKLGDTDMRALRFLITSRSQRVDVTPSALAAHLRISTASTTKMLDRLAKAGHIVRQPHPHDRRRLTIEITDETRNAARASVGRSHARRFDVVAALSPAERAAIVAFFNALTATTEDGLVSDEGSLPDDTAEDLRH</sequence>
<evidence type="ECO:0000313" key="2">
    <source>
        <dbReference type="EMBL" id="MBP2435876.1"/>
    </source>
</evidence>
<dbReference type="EMBL" id="JAGIOL010000001">
    <property type="protein sequence ID" value="MBP2435876.1"/>
    <property type="molecule type" value="Genomic_DNA"/>
</dbReference>
<feature type="domain" description="HTH marR-type" evidence="1">
    <location>
        <begin position="35"/>
        <end position="177"/>
    </location>
</feature>
<protein>
    <submittedName>
        <fullName evidence="2">DNA-binding MarR family transcriptional regulator</fullName>
    </submittedName>
</protein>